<accession>A0ABU4JME2</accession>
<gene>
    <name evidence="1" type="ORF">NG800_018245</name>
</gene>
<keyword evidence="2" id="KW-1185">Reference proteome</keyword>
<evidence type="ECO:0000313" key="2">
    <source>
        <dbReference type="Proteomes" id="UP001204439"/>
    </source>
</evidence>
<dbReference type="EMBL" id="JAMXLT020000048">
    <property type="protein sequence ID" value="MDW8550874.1"/>
    <property type="molecule type" value="Genomic_DNA"/>
</dbReference>
<dbReference type="RefSeq" id="WP_063969381.1">
    <property type="nucleotide sequence ID" value="NZ_JAMXLT020000048.1"/>
</dbReference>
<organism evidence="1 2">
    <name type="scientific">Epilithonimonas ginsengisoli</name>
    <dbReference type="NCBI Taxonomy" id="1245592"/>
    <lineage>
        <taxon>Bacteria</taxon>
        <taxon>Pseudomonadati</taxon>
        <taxon>Bacteroidota</taxon>
        <taxon>Flavobacteriia</taxon>
        <taxon>Flavobacteriales</taxon>
        <taxon>Weeksellaceae</taxon>
        <taxon>Chryseobacterium group</taxon>
        <taxon>Epilithonimonas</taxon>
    </lineage>
</organism>
<comment type="caution">
    <text evidence="1">The sequence shown here is derived from an EMBL/GenBank/DDBJ whole genome shotgun (WGS) entry which is preliminary data.</text>
</comment>
<dbReference type="Proteomes" id="UP001204439">
    <property type="component" value="Unassembled WGS sequence"/>
</dbReference>
<evidence type="ECO:0000313" key="1">
    <source>
        <dbReference type="EMBL" id="MDW8550874.1"/>
    </source>
</evidence>
<reference evidence="1 2" key="1">
    <citation type="submission" date="2023-11" db="EMBL/GenBank/DDBJ databases">
        <title>First isolation, identification, and characterization of non-pathogenic Epilithonimonas ginsengisoli isolated from diseased farmed rainbow trout (Oncorhynchus mykiss) in Chile.</title>
        <authorList>
            <person name="Miranda C.D."/>
            <person name="Irgang R."/>
            <person name="Concha C."/>
            <person name="Rojas R."/>
            <person name="Avendano R."/>
        </authorList>
    </citation>
    <scope>NUCLEOTIDE SEQUENCE [LARGE SCALE GENOMIC DNA]</scope>
    <source>
        <strain evidence="1 2">FP99</strain>
    </source>
</reference>
<name>A0ABU4JME2_9FLAO</name>
<proteinExistence type="predicted"/>
<protein>
    <submittedName>
        <fullName evidence="1">Uncharacterized protein</fullName>
    </submittedName>
</protein>
<sequence length="489" mass="55240">MSRTRFVKGTYTKVSQNGHSMYSNESIISNAVKWVSEVGEKLGISYGAPANPPPTEIKAKCVVHFRSKDGWKGEDYGFDWMRIGETSVFGDTNYEDIVAKQYTDSTHTTPVTDINAYNGSFQKSPTLYSNLGRVYGVYNIPWKKKADGTVEKYYCSWVSLYPSQIKNSRTQKRESSNFKNTKALLSLNIEVDEEPDTLKFKTNKFFRISPIDITAKSKGKHTLKDFVTIECLEEFATDQVIEVIATKKNAAGAEVSEVAGRLKVWANHNPRRKKTKFLIIELKTNISGIPGSEIKGNSTGQKELFENYLRQALIEATVETEIVDMSGDIHFQPNGRYVAGGQIAAYYSSGSHTPAGFISLQEYVYSELKKILKSKKITETKYDNHYIAVYLPEPGGSVDASGNINGLNGYSSGKFVVLFPTKNDQTAAHEFLHSFELPHSFTNSEADNKAEYTYEYAKTENIMDYSHHIPQNRFNLWKWQWMIANNNVK</sequence>